<sequence length="811" mass="91854">MLPGFLVSTYRKYKEDTSIFTKWLCDNGAKCGYHLTKSTQNETPTKTAPRLKGKARKQAKEAANNGPSSSTIDQSQPQLVSPKELLALANSIVNSKNPLITVPSEVLRAALRAIAARKRCTAYFASKTDGDHSTVEENEQHSYFTSLIEEAVMALQPRFVVSAGGEPKEEAIRAPSLSILEILENRFAALEVEELAESDGETPDAPPSSPSTREVIYEIESNKEKADLEEERLFAIFCLFDDLDRLRSYVSSIWAEYKKQKIDLITASVTTNITFQLAIRTQDEILAAYPQYRDYQDVLLTIMNQFTKAQGTDPREDEVEIDDDVAQWMFAPVHSILDSFCDILGPRKVPLVKRGHFGTYNPLQDRNSLDSLQKNREDLILLMELLPDFCFVAKYKLHLVATDELTRGLCKMALTKEIPVWLTFATTVFLDIHHILRMEVYGNPVVMRAVATRAKETMGHYFELSRGLVKPDTWPEHNEKVFQIFVKEIDQCVLSDAILPHKRDQLRATNQPPPPDSEQFYLYKRHPILCGVTAFAIMLEMEEFGVTLANAMGTAIYPAQFYNSLRQKSNPIGPWPLMDQVIAIHGEDRIFVGEKPTTLVDCFKQICLTLGVSVENFARSQRKRNLVVSKKGPRGLKDTSAMNEIFKEELRRGGTMSLTVHNIEKLLNEQSQSVDSKRFHRSWAKTKRLMPVEVLEALRFAIPTELKKLEVNYFRLHDQSIGLLRRLKRELDADLRKFPGALRIEDESQLPFVGIYVVQAAMGTQQAAEDMRIPDAGSRLLEKAGGIMDEFMGELERQPAEKPIPLTSWSS</sequence>
<dbReference type="EMBL" id="KZ613740">
    <property type="protein sequence ID" value="PMD67056.1"/>
    <property type="molecule type" value="Genomic_DNA"/>
</dbReference>
<dbReference type="OrthoDB" id="5238236at2759"/>
<evidence type="ECO:0000259" key="2">
    <source>
        <dbReference type="Pfam" id="PF20253"/>
    </source>
</evidence>
<dbReference type="AlphaFoldDB" id="A0A2J6TVK8"/>
<feature type="compositionally biased region" description="Polar residues" evidence="1">
    <location>
        <begin position="65"/>
        <end position="78"/>
    </location>
</feature>
<dbReference type="GeneID" id="36584576"/>
<dbReference type="PANTHER" id="PTHR38795">
    <property type="entry name" value="DUF6604 DOMAIN-CONTAINING PROTEIN"/>
    <property type="match status" value="1"/>
</dbReference>
<dbReference type="InParanoid" id="A0A2J6TVK8"/>
<protein>
    <recommendedName>
        <fullName evidence="2">DUF6604 domain-containing protein</fullName>
    </recommendedName>
</protein>
<accession>A0A2J6TVK8</accession>
<name>A0A2J6TVK8_9HELO</name>
<organism evidence="3 4">
    <name type="scientific">Hyaloscypha bicolor E</name>
    <dbReference type="NCBI Taxonomy" id="1095630"/>
    <lineage>
        <taxon>Eukaryota</taxon>
        <taxon>Fungi</taxon>
        <taxon>Dikarya</taxon>
        <taxon>Ascomycota</taxon>
        <taxon>Pezizomycotina</taxon>
        <taxon>Leotiomycetes</taxon>
        <taxon>Helotiales</taxon>
        <taxon>Hyaloscyphaceae</taxon>
        <taxon>Hyaloscypha</taxon>
        <taxon>Hyaloscypha bicolor</taxon>
    </lineage>
</organism>
<evidence type="ECO:0000256" key="1">
    <source>
        <dbReference type="SAM" id="MobiDB-lite"/>
    </source>
</evidence>
<reference evidence="3 4" key="1">
    <citation type="submission" date="2016-04" db="EMBL/GenBank/DDBJ databases">
        <title>A degradative enzymes factory behind the ericoid mycorrhizal symbiosis.</title>
        <authorList>
            <consortium name="DOE Joint Genome Institute"/>
            <person name="Martino E."/>
            <person name="Morin E."/>
            <person name="Grelet G."/>
            <person name="Kuo A."/>
            <person name="Kohler A."/>
            <person name="Daghino S."/>
            <person name="Barry K."/>
            <person name="Choi C."/>
            <person name="Cichocki N."/>
            <person name="Clum A."/>
            <person name="Copeland A."/>
            <person name="Hainaut M."/>
            <person name="Haridas S."/>
            <person name="Labutti K."/>
            <person name="Lindquist E."/>
            <person name="Lipzen A."/>
            <person name="Khouja H.-R."/>
            <person name="Murat C."/>
            <person name="Ohm R."/>
            <person name="Olson A."/>
            <person name="Spatafora J."/>
            <person name="Veneault-Fourrey C."/>
            <person name="Henrissat B."/>
            <person name="Grigoriev I."/>
            <person name="Martin F."/>
            <person name="Perotto S."/>
        </authorList>
    </citation>
    <scope>NUCLEOTIDE SEQUENCE [LARGE SCALE GENOMIC DNA]</scope>
    <source>
        <strain evidence="3 4">E</strain>
    </source>
</reference>
<evidence type="ECO:0000313" key="4">
    <source>
        <dbReference type="Proteomes" id="UP000235371"/>
    </source>
</evidence>
<dbReference type="STRING" id="1095630.A0A2J6TVK8"/>
<dbReference type="Pfam" id="PF20253">
    <property type="entry name" value="DUF6604"/>
    <property type="match status" value="1"/>
</dbReference>
<keyword evidence="4" id="KW-1185">Reference proteome</keyword>
<dbReference type="Proteomes" id="UP000235371">
    <property type="component" value="Unassembled WGS sequence"/>
</dbReference>
<feature type="region of interest" description="Disordered" evidence="1">
    <location>
        <begin position="35"/>
        <end position="78"/>
    </location>
</feature>
<dbReference type="InterPro" id="IPR046539">
    <property type="entry name" value="DUF6604"/>
</dbReference>
<dbReference type="RefSeq" id="XP_024743960.1">
    <property type="nucleotide sequence ID" value="XM_024876497.1"/>
</dbReference>
<evidence type="ECO:0000313" key="3">
    <source>
        <dbReference type="EMBL" id="PMD67056.1"/>
    </source>
</evidence>
<feature type="compositionally biased region" description="Polar residues" evidence="1">
    <location>
        <begin position="36"/>
        <end position="46"/>
    </location>
</feature>
<proteinExistence type="predicted"/>
<gene>
    <name evidence="3" type="ORF">K444DRAFT_550193</name>
</gene>
<dbReference type="PANTHER" id="PTHR38795:SF1">
    <property type="entry name" value="DUF6604 DOMAIN-CONTAINING PROTEIN"/>
    <property type="match status" value="1"/>
</dbReference>
<feature type="domain" description="DUF6604" evidence="2">
    <location>
        <begin position="11"/>
        <end position="286"/>
    </location>
</feature>